<dbReference type="GO" id="GO:0006995">
    <property type="term" value="P:cellular response to nitrogen starvation"/>
    <property type="evidence" value="ECO:0000318"/>
    <property type="project" value="GO_Central"/>
</dbReference>
<accession>Q75BW7</accession>
<dbReference type="InterPro" id="IPR007243">
    <property type="entry name" value="Atg6/Beclin"/>
</dbReference>
<keyword evidence="6" id="KW-1185">Reference proteome</keyword>
<dbReference type="STRING" id="284811.Q75BW7"/>
<dbReference type="Proteomes" id="UP000000591">
    <property type="component" value="Chromosome III"/>
</dbReference>
<dbReference type="Gene3D" id="1.10.418.40">
    <property type="entry name" value="Autophagy protein 6/Beclin 1"/>
    <property type="match status" value="1"/>
</dbReference>
<dbReference type="InterPro" id="IPR040455">
    <property type="entry name" value="Atg6_BARA"/>
</dbReference>
<dbReference type="InParanoid" id="Q75BW7"/>
<name>Q75BW7_EREGS</name>
<dbReference type="GO" id="GO:0120095">
    <property type="term" value="C:vacuole-isolation membrane contact site"/>
    <property type="evidence" value="ECO:0007669"/>
    <property type="project" value="EnsemblFungi"/>
</dbReference>
<feature type="coiled-coil region" evidence="2">
    <location>
        <begin position="184"/>
        <end position="267"/>
    </location>
</feature>
<dbReference type="RefSeq" id="NP_983556.1">
    <property type="nucleotide sequence ID" value="NM_208909.1"/>
</dbReference>
<dbReference type="OMA" id="EWDVYKA"/>
<dbReference type="GO" id="GO:0000407">
    <property type="term" value="C:phagophore assembly site"/>
    <property type="evidence" value="ECO:0000318"/>
    <property type="project" value="GO_Central"/>
</dbReference>
<dbReference type="PANTHER" id="PTHR12768:SF4">
    <property type="entry name" value="BECLIN-1"/>
    <property type="match status" value="1"/>
</dbReference>
<dbReference type="GO" id="GO:0042147">
    <property type="term" value="P:retrograde transport, endosome to Golgi"/>
    <property type="evidence" value="ECO:0007669"/>
    <property type="project" value="EnsemblFungi"/>
</dbReference>
<dbReference type="GO" id="GO:0034727">
    <property type="term" value="P:piecemeal microautophagy of the nucleus"/>
    <property type="evidence" value="ECO:0007669"/>
    <property type="project" value="EnsemblFungi"/>
</dbReference>
<evidence type="ECO:0000313" key="5">
    <source>
        <dbReference type="EMBL" id="AAS51380.1"/>
    </source>
</evidence>
<dbReference type="InterPro" id="IPR038274">
    <property type="entry name" value="Atg6/Beclin_C_sf"/>
</dbReference>
<reference evidence="6" key="2">
    <citation type="journal article" date="2013" name="G3 (Bethesda)">
        <title>Genomes of Ashbya fungi isolated from insects reveal four mating-type loci, numerous translocations, lack of transposons, and distinct gene duplications.</title>
        <authorList>
            <person name="Dietrich F.S."/>
            <person name="Voegeli S."/>
            <person name="Kuo S."/>
            <person name="Philippsen P."/>
        </authorList>
    </citation>
    <scope>GENOME REANNOTATION</scope>
    <source>
        <strain evidence="6">ATCC 10895 / CBS 109.51 / FGSC 9923 / NRRL Y-1056</strain>
    </source>
</reference>
<evidence type="ECO:0000259" key="3">
    <source>
        <dbReference type="Pfam" id="PF04111"/>
    </source>
</evidence>
<dbReference type="GO" id="GO:0034271">
    <property type="term" value="C:phosphatidylinositol 3-kinase complex, class III, type I"/>
    <property type="evidence" value="ECO:0000318"/>
    <property type="project" value="GO_Central"/>
</dbReference>
<organism evidence="5 6">
    <name type="scientific">Eremothecium gossypii (strain ATCC 10895 / CBS 109.51 / FGSC 9923 / NRRL Y-1056)</name>
    <name type="common">Yeast</name>
    <name type="synonym">Ashbya gossypii</name>
    <dbReference type="NCBI Taxonomy" id="284811"/>
    <lineage>
        <taxon>Eukaryota</taxon>
        <taxon>Fungi</taxon>
        <taxon>Dikarya</taxon>
        <taxon>Ascomycota</taxon>
        <taxon>Saccharomycotina</taxon>
        <taxon>Saccharomycetes</taxon>
        <taxon>Saccharomycetales</taxon>
        <taxon>Saccharomycetaceae</taxon>
        <taxon>Eremothecium</taxon>
    </lineage>
</organism>
<evidence type="ECO:0000256" key="1">
    <source>
        <dbReference type="ARBA" id="ARBA00005965"/>
    </source>
</evidence>
<protein>
    <submittedName>
        <fullName evidence="5">ACR154Wp</fullName>
    </submittedName>
</protein>
<dbReference type="GO" id="GO:0046854">
    <property type="term" value="P:phosphatidylinositol phosphate biosynthetic process"/>
    <property type="evidence" value="ECO:0007669"/>
    <property type="project" value="EnsemblFungi"/>
</dbReference>
<feature type="domain" description="Atg6 BARA" evidence="3">
    <location>
        <begin position="264"/>
        <end position="448"/>
    </location>
</feature>
<dbReference type="KEGG" id="ago:AGOS_ACR154W"/>
<dbReference type="GO" id="GO:0051365">
    <property type="term" value="P:cellular response to potassium ion starvation"/>
    <property type="evidence" value="ECO:0007669"/>
    <property type="project" value="EnsemblFungi"/>
</dbReference>
<dbReference type="GO" id="GO:0034272">
    <property type="term" value="C:phosphatidylinositol 3-kinase complex, class III, type II"/>
    <property type="evidence" value="ECO:0000318"/>
    <property type="project" value="GO_Central"/>
</dbReference>
<dbReference type="Pfam" id="PF04111">
    <property type="entry name" value="APG6"/>
    <property type="match status" value="1"/>
</dbReference>
<dbReference type="eggNOG" id="KOG2751">
    <property type="taxonomic scope" value="Eukaryota"/>
</dbReference>
<dbReference type="FunFam" id="1.10.418.40:FF:000008">
    <property type="entry name" value="Vacuolar sorting protein"/>
    <property type="match status" value="1"/>
</dbReference>
<dbReference type="FunCoup" id="Q75BW7">
    <property type="interactions" value="557"/>
</dbReference>
<evidence type="ECO:0000256" key="2">
    <source>
        <dbReference type="SAM" id="Coils"/>
    </source>
</evidence>
<sequence length="451" mass="51365">MSTPSFKCQNCQCPIDMDLSLMDLSIAQRDMIVNSGGEPTNPSTFKIPPERLSRLHQVRRPHELTVAAAPGAAESYVFLQVNEDGLNRSKHAIEEESGEEEEDDSSKTLSSNIQVLTNIFNILSSKGNIDYPVCHVCCELMMQRLKAEYADAIRKRDAYFEFMDRLQKQHEKESAQEPKPASAEADLLAQKDELVTKLVALEHENDKLDKEIESLEQQLREKEQQETRAVLKQNLKDLEHIAFMKDMQSLKNQYELTLNNLDKLRKTNIFNETFRISHSGPFGTINDLRLGGFSQVRVPWQEINAAMGQLILLLATIAAKIHYELDGYRLKPLGSYSKVERFDPHTQRWNVYNAYSNDDFKIGKLFHKETSLDKALEAIIAIVDQIAKRISTLSRDHNDGGMELPYSMQKDKINGIPIKLLGSDPTLEWTTSCKFLLTNAKWLLAFSSQVT</sequence>
<dbReference type="GO" id="GO:0000045">
    <property type="term" value="P:autophagosome assembly"/>
    <property type="evidence" value="ECO:0000318"/>
    <property type="project" value="GO_Central"/>
</dbReference>
<dbReference type="GO" id="GO:0032258">
    <property type="term" value="P:cytoplasm to vacuole targeting by the Cvt pathway"/>
    <property type="evidence" value="ECO:0007669"/>
    <property type="project" value="EnsemblFungi"/>
</dbReference>
<proteinExistence type="inferred from homology"/>
<dbReference type="GO" id="GO:0000425">
    <property type="term" value="P:pexophagy"/>
    <property type="evidence" value="ECO:0007669"/>
    <property type="project" value="EnsemblFungi"/>
</dbReference>
<gene>
    <name evidence="5" type="ORF">AGOS_ACR154W</name>
</gene>
<dbReference type="GeneID" id="4619688"/>
<dbReference type="EMBL" id="AE016816">
    <property type="protein sequence ID" value="AAS51380.1"/>
    <property type="molecule type" value="Genomic_DNA"/>
</dbReference>
<dbReference type="InterPro" id="IPR041691">
    <property type="entry name" value="Atg6/beclin_CC"/>
</dbReference>
<dbReference type="GO" id="GO:0043548">
    <property type="term" value="F:phosphatidylinositol 3-kinase binding"/>
    <property type="evidence" value="ECO:0000318"/>
    <property type="project" value="GO_Central"/>
</dbReference>
<dbReference type="GO" id="GO:0000423">
    <property type="term" value="P:mitophagy"/>
    <property type="evidence" value="ECO:0000318"/>
    <property type="project" value="GO_Central"/>
</dbReference>
<comment type="similarity">
    <text evidence="1">Belongs to the beclin family.</text>
</comment>
<feature type="domain" description="Atg6/beclin coiled-coil" evidence="4">
    <location>
        <begin position="132"/>
        <end position="261"/>
    </location>
</feature>
<dbReference type="OrthoDB" id="20368at2759"/>
<dbReference type="GO" id="GO:0005829">
    <property type="term" value="C:cytosol"/>
    <property type="evidence" value="ECO:0007669"/>
    <property type="project" value="GOC"/>
</dbReference>
<dbReference type="GO" id="GO:0030674">
    <property type="term" value="F:protein-macromolecule adaptor activity"/>
    <property type="evidence" value="ECO:0000318"/>
    <property type="project" value="GO_Central"/>
</dbReference>
<evidence type="ECO:0000313" key="6">
    <source>
        <dbReference type="Proteomes" id="UP000000591"/>
    </source>
</evidence>
<dbReference type="PANTHER" id="PTHR12768">
    <property type="entry name" value="BECLIN 1"/>
    <property type="match status" value="1"/>
</dbReference>
<keyword evidence="2" id="KW-0175">Coiled coil</keyword>
<dbReference type="Pfam" id="PF17675">
    <property type="entry name" value="APG6_N"/>
    <property type="match status" value="1"/>
</dbReference>
<evidence type="ECO:0000259" key="4">
    <source>
        <dbReference type="Pfam" id="PF17675"/>
    </source>
</evidence>
<dbReference type="HOGENOM" id="CLU_024219_3_0_1"/>
<reference evidence="5 6" key="1">
    <citation type="journal article" date="2004" name="Science">
        <title>The Ashbya gossypii genome as a tool for mapping the ancient Saccharomyces cerevisiae genome.</title>
        <authorList>
            <person name="Dietrich F.S."/>
            <person name="Voegeli S."/>
            <person name="Brachat S."/>
            <person name="Lerch A."/>
            <person name="Gates K."/>
            <person name="Steiner S."/>
            <person name="Mohr C."/>
            <person name="Pohlmann R."/>
            <person name="Luedi P."/>
            <person name="Choi S."/>
            <person name="Wing R.A."/>
            <person name="Flavier A."/>
            <person name="Gaffney T.D."/>
            <person name="Philippsen P."/>
        </authorList>
    </citation>
    <scope>NUCLEOTIDE SEQUENCE [LARGE SCALE GENOMIC DNA]</scope>
    <source>
        <strain evidence="6">ATCC 10895 / CBS 109.51 / FGSC 9923 / NRRL Y-1056</strain>
    </source>
</reference>
<dbReference type="GO" id="GO:0045324">
    <property type="term" value="P:late endosome to vacuole transport"/>
    <property type="evidence" value="ECO:0000318"/>
    <property type="project" value="GO_Central"/>
</dbReference>
<dbReference type="AlphaFoldDB" id="Q75BW7"/>